<dbReference type="Gene3D" id="2.130.10.10">
    <property type="entry name" value="YVTN repeat-like/Quinoprotein amine dehydrogenase"/>
    <property type="match status" value="1"/>
</dbReference>
<dbReference type="AlphaFoldDB" id="A0A382BVV4"/>
<protein>
    <recommendedName>
        <fullName evidence="2">Sortilin N-terminal domain-containing protein</fullName>
    </recommendedName>
</protein>
<sequence>MAQWETISQPNNEQIDRIISNENTLYAGTVLARVYQSNDHGESWTQVGQDIDEINYVTDVLHKKDSYLFFSHNVGSGNYNFRCFFNGQEWETWEPLSYQTSSFTQMKSNSDYLVTIIS</sequence>
<dbReference type="InterPro" id="IPR015943">
    <property type="entry name" value="WD40/YVTN_repeat-like_dom_sf"/>
</dbReference>
<proteinExistence type="predicted"/>
<accession>A0A382BVV4</accession>
<dbReference type="EMBL" id="UINC01031607">
    <property type="protein sequence ID" value="SVB17925.1"/>
    <property type="molecule type" value="Genomic_DNA"/>
</dbReference>
<gene>
    <name evidence="1" type="ORF">METZ01_LOCUS170779</name>
</gene>
<reference evidence="1" key="1">
    <citation type="submission" date="2018-05" db="EMBL/GenBank/DDBJ databases">
        <authorList>
            <person name="Lanie J.A."/>
            <person name="Ng W.-L."/>
            <person name="Kazmierczak K.M."/>
            <person name="Andrzejewski T.M."/>
            <person name="Davidsen T.M."/>
            <person name="Wayne K.J."/>
            <person name="Tettelin H."/>
            <person name="Glass J.I."/>
            <person name="Rusch D."/>
            <person name="Podicherti R."/>
            <person name="Tsui H.-C.T."/>
            <person name="Winkler M.E."/>
        </authorList>
    </citation>
    <scope>NUCLEOTIDE SEQUENCE</scope>
</reference>
<feature type="non-terminal residue" evidence="1">
    <location>
        <position position="118"/>
    </location>
</feature>
<evidence type="ECO:0008006" key="2">
    <source>
        <dbReference type="Google" id="ProtNLM"/>
    </source>
</evidence>
<name>A0A382BVV4_9ZZZZ</name>
<dbReference type="SUPFAM" id="SSF110296">
    <property type="entry name" value="Oligoxyloglucan reducing end-specific cellobiohydrolase"/>
    <property type="match status" value="1"/>
</dbReference>
<organism evidence="1">
    <name type="scientific">marine metagenome</name>
    <dbReference type="NCBI Taxonomy" id="408172"/>
    <lineage>
        <taxon>unclassified sequences</taxon>
        <taxon>metagenomes</taxon>
        <taxon>ecological metagenomes</taxon>
    </lineage>
</organism>
<evidence type="ECO:0000313" key="1">
    <source>
        <dbReference type="EMBL" id="SVB17925.1"/>
    </source>
</evidence>